<comment type="caution">
    <text evidence="3">The sequence shown here is derived from an EMBL/GenBank/DDBJ whole genome shotgun (WGS) entry which is preliminary data.</text>
</comment>
<dbReference type="RefSeq" id="WP_253671126.1">
    <property type="nucleotide sequence ID" value="NZ_JAMTCP010000025.1"/>
</dbReference>
<organism evidence="3 4">
    <name type="scientific">Streptoalloteichus tenebrarius (strain ATCC 17920 / DSM 40477 / JCM 4838 / CBS 697.72 / NBRC 16177 / NCIMB 11028 / NRRL B-12390 / A12253. 1 / ISP 5477)</name>
    <name type="common">Streptomyces tenebrarius</name>
    <dbReference type="NCBI Taxonomy" id="1933"/>
    <lineage>
        <taxon>Bacteria</taxon>
        <taxon>Bacillati</taxon>
        <taxon>Actinomycetota</taxon>
        <taxon>Actinomycetes</taxon>
        <taxon>Pseudonocardiales</taxon>
        <taxon>Pseudonocardiaceae</taxon>
        <taxon>Streptoalloteichus</taxon>
    </lineage>
</organism>
<feature type="domain" description="Flavin reductase like" evidence="2">
    <location>
        <begin position="12"/>
        <end position="158"/>
    </location>
</feature>
<dbReference type="Proteomes" id="UP001205311">
    <property type="component" value="Unassembled WGS sequence"/>
</dbReference>
<dbReference type="InterPro" id="IPR002563">
    <property type="entry name" value="Flavin_Rdtase-like_dom"/>
</dbReference>
<dbReference type="Gene3D" id="2.30.110.10">
    <property type="entry name" value="Electron Transport, Fmn-binding Protein, Chain A"/>
    <property type="match status" value="1"/>
</dbReference>
<dbReference type="PANTHER" id="PTHR30466">
    <property type="entry name" value="FLAVIN REDUCTASE"/>
    <property type="match status" value="1"/>
</dbReference>
<evidence type="ECO:0000259" key="2">
    <source>
        <dbReference type="SMART" id="SM00903"/>
    </source>
</evidence>
<dbReference type="SMART" id="SM00903">
    <property type="entry name" value="Flavin_Reduct"/>
    <property type="match status" value="1"/>
</dbReference>
<name>A0ABT1HXL0_STRSD</name>
<accession>A0ABT1HXL0</accession>
<gene>
    <name evidence="3" type="ORF">LX15_003976</name>
</gene>
<dbReference type="InterPro" id="IPR012349">
    <property type="entry name" value="Split_barrel_FMN-bd"/>
</dbReference>
<keyword evidence="1" id="KW-0560">Oxidoreductase</keyword>
<evidence type="ECO:0000313" key="4">
    <source>
        <dbReference type="Proteomes" id="UP001205311"/>
    </source>
</evidence>
<evidence type="ECO:0000313" key="3">
    <source>
        <dbReference type="EMBL" id="MCP2260263.1"/>
    </source>
</evidence>
<sequence>MPIDADGFRQIFASLPTTVAVVTTIDGAGTPRGLTTNTVTAVSKEPPLLLVCLDEGSQTLRAVRESGVFVVNFLADSERELSQVFAGKGQDKFGRVRHVPSAAAGGAPVLAAHAIAHAECVVQREIGVGDHTILIGRLEAGAVHDRVPLMYHRRAYSSWPTVDRLSVPTA</sequence>
<protein>
    <submittedName>
        <fullName evidence="3">NADH-FMN oxidoreductase RutF, flavin reductase (DIM6/NTAB) family</fullName>
    </submittedName>
</protein>
<dbReference type="SUPFAM" id="SSF50475">
    <property type="entry name" value="FMN-binding split barrel"/>
    <property type="match status" value="1"/>
</dbReference>
<dbReference type="EMBL" id="JAMTCP010000025">
    <property type="protein sequence ID" value="MCP2260263.1"/>
    <property type="molecule type" value="Genomic_DNA"/>
</dbReference>
<dbReference type="InterPro" id="IPR050268">
    <property type="entry name" value="NADH-dep_flavin_reductase"/>
</dbReference>
<dbReference type="PANTHER" id="PTHR30466:SF1">
    <property type="entry name" value="FMN REDUCTASE (NADH) RUTF"/>
    <property type="match status" value="1"/>
</dbReference>
<reference evidence="3 4" key="1">
    <citation type="submission" date="2022-06" db="EMBL/GenBank/DDBJ databases">
        <title>Genomic Encyclopedia of Archaeal and Bacterial Type Strains, Phase II (KMG-II): from individual species to whole genera.</title>
        <authorList>
            <person name="Goeker M."/>
        </authorList>
    </citation>
    <scope>NUCLEOTIDE SEQUENCE [LARGE SCALE GENOMIC DNA]</scope>
    <source>
        <strain evidence="3 4">DSM 40477</strain>
    </source>
</reference>
<proteinExistence type="predicted"/>
<dbReference type="Pfam" id="PF01613">
    <property type="entry name" value="Flavin_Reduct"/>
    <property type="match status" value="1"/>
</dbReference>
<keyword evidence="4" id="KW-1185">Reference proteome</keyword>
<evidence type="ECO:0000256" key="1">
    <source>
        <dbReference type="ARBA" id="ARBA00023002"/>
    </source>
</evidence>